<sequence length="1082" mass="118776">MSQGPSTSRLEIPSSLSDQLYQFRRLVWKVKMVEAIGFAIAGLAAMYLVVFALDRLWDTPSWLRGLTALAAFVAILTVPYYLHRWVWSYRGLKQLTKLLRRKIPSVGDQLLGVLELAENQESQTGSLRLCHAAIEQVAADAKQRDFRTAMPNSRNATAISLAMITTGCVALLFLLFPLAARNSWARFAAPWGNTPRYTFAALHPLASEMIVPHGEPFPVALQLTEDAAWRPDQAQLYLNSQQFTAKRDGDSYQFELPPQIAPGQLHFNAGDWSQQVEMQPMLRPELTGVHAQVELPAYLQRTDPLEIDVRGGSLSVVRDSRIKFTASATRELQSASIQGAPAVITEKSFSSSPLAFAESRNVTFEWRDVHKLQGKEPFPLSLLVEDDQAPTLLCEGLPHKKVVLDSEQLRFTTTARDDFGVKEVGMQWRSYGDQQISAPVSGERLLASGDPEKELLEVQGAFTATSLGIEPQPIELQVYVTDYLPGRERVVSATYLLYILNAEQHAIWVTEQLARWHRQSLEVRDREMQLYETNKRLRELSPEELAMPETQRQIEKQAAAEMSNGRHLTGLTQHGEDLLRQAARNPEIGVGHIERWAEMLKILGDISQNRMPSVANLLEQGAQPAASSQANTKPQPGAGQNRASGGGKPVEMKPGAPPTAVPTITDRESSDQPIAKSESQEPQKKNPSSPSLRLPTTTVMGKPSNKAPADAPPVEQAVAEQKDLLAEFEKVANELNDILANLEGSTLIKRLKAESRKHNQIADRISDHVPDTFGVAEKHQPDDDAEAMGFLSEQIDTSSSTVSLIMDDMQAYFERRRVAKFKLVLDEMRNEDVLSSLRRLAEELKSEPGISLAQCEFWSDTLDRWAENLVDPACSGSCPGGRSKGSLPPSIVLEVLQILEGEVNLREETRVAEQARPGASGDDFSKEATRLADSQETLETRVHKVVDRILELPDAAAEFGKEIKLLGQVATVMKDASSILGKPETGATAIAAETEAIELLLQSKRINPNGGGGGGDSPGGGGSGDTQDAALALLGAGLNKDEVKTAPAVTQNVGTTDAALPEEFRYGLDQYFEQIEKSGAQR</sequence>
<feature type="transmembrane region" description="Helical" evidence="3">
    <location>
        <begin position="62"/>
        <end position="82"/>
    </location>
</feature>
<feature type="region of interest" description="Disordered" evidence="2">
    <location>
        <begin position="1005"/>
        <end position="1028"/>
    </location>
</feature>
<feature type="compositionally biased region" description="Gly residues" evidence="2">
    <location>
        <begin position="1009"/>
        <end position="1024"/>
    </location>
</feature>
<dbReference type="AlphaFoldDB" id="A0A9X1MJN0"/>
<organism evidence="4 5">
    <name type="scientific">Blastopirellula sediminis</name>
    <dbReference type="NCBI Taxonomy" id="2894196"/>
    <lineage>
        <taxon>Bacteria</taxon>
        <taxon>Pseudomonadati</taxon>
        <taxon>Planctomycetota</taxon>
        <taxon>Planctomycetia</taxon>
        <taxon>Pirellulales</taxon>
        <taxon>Pirellulaceae</taxon>
        <taxon>Blastopirellula</taxon>
    </lineage>
</organism>
<feature type="region of interest" description="Disordered" evidence="2">
    <location>
        <begin position="621"/>
        <end position="713"/>
    </location>
</feature>
<dbReference type="RefSeq" id="WP_230214990.1">
    <property type="nucleotide sequence ID" value="NZ_JAJKFT010000002.1"/>
</dbReference>
<feature type="transmembrane region" description="Helical" evidence="3">
    <location>
        <begin position="156"/>
        <end position="180"/>
    </location>
</feature>
<evidence type="ECO:0000256" key="3">
    <source>
        <dbReference type="SAM" id="Phobius"/>
    </source>
</evidence>
<dbReference type="EMBL" id="JAJKFT010000002">
    <property type="protein sequence ID" value="MCC9627142.1"/>
    <property type="molecule type" value="Genomic_DNA"/>
</dbReference>
<name>A0A9X1MJN0_9BACT</name>
<keyword evidence="3" id="KW-1133">Transmembrane helix</keyword>
<evidence type="ECO:0000313" key="5">
    <source>
        <dbReference type="Proteomes" id="UP001139103"/>
    </source>
</evidence>
<evidence type="ECO:0000313" key="4">
    <source>
        <dbReference type="EMBL" id="MCC9627142.1"/>
    </source>
</evidence>
<feature type="transmembrane region" description="Helical" evidence="3">
    <location>
        <begin position="32"/>
        <end position="50"/>
    </location>
</feature>
<protein>
    <recommendedName>
        <fullName evidence="6">DUF4175 family protein</fullName>
    </recommendedName>
</protein>
<keyword evidence="1" id="KW-0175">Coiled coil</keyword>
<evidence type="ECO:0000256" key="1">
    <source>
        <dbReference type="SAM" id="Coils"/>
    </source>
</evidence>
<gene>
    <name evidence="4" type="ORF">LOC68_01865</name>
</gene>
<comment type="caution">
    <text evidence="4">The sequence shown here is derived from an EMBL/GenBank/DDBJ whole genome shotgun (WGS) entry which is preliminary data.</text>
</comment>
<dbReference type="Proteomes" id="UP001139103">
    <property type="component" value="Unassembled WGS sequence"/>
</dbReference>
<keyword evidence="3" id="KW-0472">Membrane</keyword>
<proteinExistence type="predicted"/>
<feature type="coiled-coil region" evidence="1">
    <location>
        <begin position="714"/>
        <end position="745"/>
    </location>
</feature>
<keyword evidence="5" id="KW-1185">Reference proteome</keyword>
<evidence type="ECO:0000256" key="2">
    <source>
        <dbReference type="SAM" id="MobiDB-lite"/>
    </source>
</evidence>
<feature type="compositionally biased region" description="Polar residues" evidence="2">
    <location>
        <begin position="625"/>
        <end position="634"/>
    </location>
</feature>
<keyword evidence="3" id="KW-0812">Transmembrane</keyword>
<accession>A0A9X1MJN0</accession>
<feature type="compositionally biased region" description="Polar residues" evidence="2">
    <location>
        <begin position="685"/>
        <end position="699"/>
    </location>
</feature>
<evidence type="ECO:0008006" key="6">
    <source>
        <dbReference type="Google" id="ProtNLM"/>
    </source>
</evidence>
<reference evidence="4" key="1">
    <citation type="submission" date="2021-11" db="EMBL/GenBank/DDBJ databases">
        <title>Genome sequence.</title>
        <authorList>
            <person name="Sun Q."/>
        </authorList>
    </citation>
    <scope>NUCLEOTIDE SEQUENCE</scope>
    <source>
        <strain evidence="4">JC732</strain>
    </source>
</reference>